<feature type="transmembrane region" description="Helical" evidence="7">
    <location>
        <begin position="123"/>
        <end position="146"/>
    </location>
</feature>
<dbReference type="Proteomes" id="UP000467214">
    <property type="component" value="Unassembled WGS sequence"/>
</dbReference>
<feature type="transmembrane region" description="Helical" evidence="7">
    <location>
        <begin position="46"/>
        <end position="66"/>
    </location>
</feature>
<comment type="caution">
    <text evidence="8">The sequence shown here is derived from an EMBL/GenBank/DDBJ whole genome shotgun (WGS) entry which is preliminary data.</text>
</comment>
<keyword evidence="3" id="KW-1003">Cell membrane</keyword>
<dbReference type="AlphaFoldDB" id="A0A845BRU4"/>
<evidence type="ECO:0000256" key="7">
    <source>
        <dbReference type="RuleBase" id="RU362048"/>
    </source>
</evidence>
<evidence type="ECO:0000256" key="1">
    <source>
        <dbReference type="ARBA" id="ARBA00004651"/>
    </source>
</evidence>
<evidence type="ECO:0000256" key="4">
    <source>
        <dbReference type="ARBA" id="ARBA00022692"/>
    </source>
</evidence>
<protein>
    <recommendedName>
        <fullName evidence="7">UPF0056 membrane protein</fullName>
    </recommendedName>
</protein>
<dbReference type="NCBIfam" id="TIGR00427">
    <property type="entry name" value="NAAT family transporter"/>
    <property type="match status" value="1"/>
</dbReference>
<feature type="transmembrane region" description="Helical" evidence="7">
    <location>
        <begin position="12"/>
        <end position="34"/>
    </location>
</feature>
<gene>
    <name evidence="8" type="ORF">GQF02_12925</name>
</gene>
<dbReference type="InterPro" id="IPR002771">
    <property type="entry name" value="Multi_antbiot-R_MarC"/>
</dbReference>
<dbReference type="Pfam" id="PF01914">
    <property type="entry name" value="MarC"/>
    <property type="match status" value="1"/>
</dbReference>
<proteinExistence type="inferred from homology"/>
<comment type="subcellular location">
    <subcellularLocation>
        <location evidence="1 7">Cell membrane</location>
        <topology evidence="1 7">Multi-pass membrane protein</topology>
    </subcellularLocation>
</comment>
<evidence type="ECO:0000313" key="9">
    <source>
        <dbReference type="Proteomes" id="UP000467214"/>
    </source>
</evidence>
<dbReference type="EMBL" id="WSSB01000012">
    <property type="protein sequence ID" value="MXR37878.1"/>
    <property type="molecule type" value="Genomic_DNA"/>
</dbReference>
<accession>A0A845BRU4</accession>
<feature type="transmembrane region" description="Helical" evidence="7">
    <location>
        <begin position="158"/>
        <end position="180"/>
    </location>
</feature>
<keyword evidence="4 7" id="KW-0812">Transmembrane</keyword>
<evidence type="ECO:0000256" key="3">
    <source>
        <dbReference type="ARBA" id="ARBA00022475"/>
    </source>
</evidence>
<keyword evidence="6 7" id="KW-0472">Membrane</keyword>
<evidence type="ECO:0000256" key="2">
    <source>
        <dbReference type="ARBA" id="ARBA00009784"/>
    </source>
</evidence>
<evidence type="ECO:0000256" key="5">
    <source>
        <dbReference type="ARBA" id="ARBA00022989"/>
    </source>
</evidence>
<dbReference type="RefSeq" id="WP_160797702.1">
    <property type="nucleotide sequence ID" value="NZ_WSSB01000012.1"/>
</dbReference>
<evidence type="ECO:0000313" key="8">
    <source>
        <dbReference type="EMBL" id="MXR37878.1"/>
    </source>
</evidence>
<comment type="similarity">
    <text evidence="2 7">Belongs to the UPF0056 (MarC) family.</text>
</comment>
<keyword evidence="9" id="KW-1185">Reference proteome</keyword>
<keyword evidence="5 7" id="KW-1133">Transmembrane helix</keyword>
<sequence>MLATLMLFTSKVFFVMAALLPIMNPPGMVPIFLAQTSRNSEAQRHYLARRIAISSFVLLLGSMYIGSFVLEFFGVSLPVVQLSGGLLITFSAWRLLNDTPADASPTSMQGGEHISKEELKQHAFYPLAFPLTVGPGSVSVAITLGASMTQAEHGLLKYTLAPAASLVGVALVSLMVFLCYRHGEKLLRYLGETGELVFMRLTAFILLCLGVQIMWDGFSQLAGSLLKNQL</sequence>
<evidence type="ECO:0000256" key="6">
    <source>
        <dbReference type="ARBA" id="ARBA00023136"/>
    </source>
</evidence>
<name>A0A845BRU4_9NEIS</name>
<dbReference type="PANTHER" id="PTHR33508:SF1">
    <property type="entry name" value="UPF0056 MEMBRANE PROTEIN YHCE"/>
    <property type="match status" value="1"/>
</dbReference>
<organism evidence="8 9">
    <name type="scientific">Craterilacuibacter sinensis</name>
    <dbReference type="NCBI Taxonomy" id="2686017"/>
    <lineage>
        <taxon>Bacteria</taxon>
        <taxon>Pseudomonadati</taxon>
        <taxon>Pseudomonadota</taxon>
        <taxon>Betaproteobacteria</taxon>
        <taxon>Neisseriales</taxon>
        <taxon>Neisseriaceae</taxon>
        <taxon>Craterilacuibacter</taxon>
    </lineage>
</organism>
<feature type="transmembrane region" description="Helical" evidence="7">
    <location>
        <begin position="72"/>
        <end position="93"/>
    </location>
</feature>
<feature type="transmembrane region" description="Helical" evidence="7">
    <location>
        <begin position="196"/>
        <end position="215"/>
    </location>
</feature>
<dbReference type="PANTHER" id="PTHR33508">
    <property type="entry name" value="UPF0056 MEMBRANE PROTEIN YHCE"/>
    <property type="match status" value="1"/>
</dbReference>
<reference evidence="8 9" key="1">
    <citation type="submission" date="2019-12" db="EMBL/GenBank/DDBJ databases">
        <title>Neisseriaceae gen. nov. sp. Genome sequencing and assembly.</title>
        <authorList>
            <person name="Liu Z."/>
            <person name="Li A."/>
        </authorList>
    </citation>
    <scope>NUCLEOTIDE SEQUENCE [LARGE SCALE GENOMIC DNA]</scope>
    <source>
        <strain evidence="8 9">B2N2-7</strain>
    </source>
</reference>
<dbReference type="GO" id="GO:0005886">
    <property type="term" value="C:plasma membrane"/>
    <property type="evidence" value="ECO:0007669"/>
    <property type="project" value="UniProtKB-SubCell"/>
</dbReference>